<dbReference type="STRING" id="314230.DSM3645_26819"/>
<proteinExistence type="predicted"/>
<name>A3ZY89_9BACT</name>
<dbReference type="CDD" id="cd15482">
    <property type="entry name" value="Sialidase_non-viral"/>
    <property type="match status" value="2"/>
</dbReference>
<reference evidence="2 3" key="1">
    <citation type="submission" date="2006-02" db="EMBL/GenBank/DDBJ databases">
        <authorList>
            <person name="Amann R."/>
            <person name="Ferriera S."/>
            <person name="Johnson J."/>
            <person name="Kravitz S."/>
            <person name="Halpern A."/>
            <person name="Remington K."/>
            <person name="Beeson K."/>
            <person name="Tran B."/>
            <person name="Rogers Y.-H."/>
            <person name="Friedman R."/>
            <person name="Venter J.C."/>
        </authorList>
    </citation>
    <scope>NUCLEOTIDE SEQUENCE [LARGE SCALE GENOMIC DNA]</scope>
    <source>
        <strain evidence="2 3">DSM 3645</strain>
    </source>
</reference>
<dbReference type="eggNOG" id="ENOG502ZXT6">
    <property type="taxonomic scope" value="Bacteria"/>
</dbReference>
<dbReference type="EMBL" id="AANZ01000020">
    <property type="protein sequence ID" value="EAQ78565.1"/>
    <property type="molecule type" value="Genomic_DNA"/>
</dbReference>
<keyword evidence="1" id="KW-0732">Signal</keyword>
<dbReference type="SUPFAM" id="SSF50939">
    <property type="entry name" value="Sialidases"/>
    <property type="match status" value="1"/>
</dbReference>
<feature type="signal peptide" evidence="1">
    <location>
        <begin position="1"/>
        <end position="23"/>
    </location>
</feature>
<dbReference type="Gene3D" id="2.120.10.10">
    <property type="match status" value="1"/>
</dbReference>
<evidence type="ECO:0000256" key="1">
    <source>
        <dbReference type="SAM" id="SignalP"/>
    </source>
</evidence>
<dbReference type="HOGENOM" id="CLU_709159_0_0_0"/>
<protein>
    <recommendedName>
        <fullName evidence="4">Exo-alpha-sialidase</fullName>
    </recommendedName>
</protein>
<evidence type="ECO:0008006" key="4">
    <source>
        <dbReference type="Google" id="ProtNLM"/>
    </source>
</evidence>
<dbReference type="OrthoDB" id="257080at2"/>
<dbReference type="InterPro" id="IPR036278">
    <property type="entry name" value="Sialidase_sf"/>
</dbReference>
<organism evidence="2 3">
    <name type="scientific">Blastopirellula marina DSM 3645</name>
    <dbReference type="NCBI Taxonomy" id="314230"/>
    <lineage>
        <taxon>Bacteria</taxon>
        <taxon>Pseudomonadati</taxon>
        <taxon>Planctomycetota</taxon>
        <taxon>Planctomycetia</taxon>
        <taxon>Pirellulales</taxon>
        <taxon>Pirellulaceae</taxon>
        <taxon>Blastopirellula</taxon>
    </lineage>
</organism>
<evidence type="ECO:0000313" key="3">
    <source>
        <dbReference type="Proteomes" id="UP000004358"/>
    </source>
</evidence>
<accession>A3ZY89</accession>
<sequence>MILKPYFFALLATLTCYAQPVSAQIPSKSPAALSEQKVLDSKSFAAAKENAYLAFPALTETRGGDILISYKRGRRHSQDNGAPLEIVRFDPIQNRVKSRQILGSDPQLIYQMGEWIRFPSGRIGSFVDMQKIAKDKGQNRHHRVGVYYAVSDDEGKTFTEMKPWGPIDGVEYGYVFDAVESSEKTYVLAMTFPELSARNSMFDDQGKRIYGTVAVLSYDEEKDVWSHIRDLNQAFGDILINESCLIESGDGFLVGTRGYDGKFRLHRVDRNFQEQKSNDLTTQYAEFESHLGRPRFIRKDGDLYLLGRNFINGKMELALFRIDEESLTVEQRVRLDPASDEKITDGYYAMHYFLKRDGEELFNVITYRRSDKSSHPDLIRLEFAWNDVR</sequence>
<evidence type="ECO:0000313" key="2">
    <source>
        <dbReference type="EMBL" id="EAQ78565.1"/>
    </source>
</evidence>
<dbReference type="AlphaFoldDB" id="A3ZY89"/>
<gene>
    <name evidence="2" type="ORF">DSM3645_26819</name>
</gene>
<dbReference type="RefSeq" id="WP_002653258.1">
    <property type="nucleotide sequence ID" value="NZ_CH672376.1"/>
</dbReference>
<comment type="caution">
    <text evidence="2">The sequence shown here is derived from an EMBL/GenBank/DDBJ whole genome shotgun (WGS) entry which is preliminary data.</text>
</comment>
<feature type="chain" id="PRO_5002663894" description="Exo-alpha-sialidase" evidence="1">
    <location>
        <begin position="24"/>
        <end position="389"/>
    </location>
</feature>
<dbReference type="Proteomes" id="UP000004358">
    <property type="component" value="Unassembled WGS sequence"/>
</dbReference>